<dbReference type="HAMAP" id="MF_00370">
    <property type="entry name" value="Shik_kinase_arch"/>
    <property type="match status" value="1"/>
</dbReference>
<dbReference type="PANTHER" id="PTHR20861:SF3">
    <property type="entry name" value="SHIKIMATE KINASE"/>
    <property type="match status" value="1"/>
</dbReference>
<evidence type="ECO:0000256" key="9">
    <source>
        <dbReference type="ARBA" id="ARBA00022741"/>
    </source>
</evidence>
<comment type="subcellular location">
    <subcellularLocation>
        <location evidence="1 14">Cytoplasm</location>
    </subcellularLocation>
</comment>
<dbReference type="EC" id="2.7.1.71" evidence="4 14"/>
<keyword evidence="11 14" id="KW-0067">ATP-binding</keyword>
<reference evidence="17" key="1">
    <citation type="journal article" date="2020" name="mSystems">
        <title>Genome- and Community-Level Interaction Insights into Carbon Utilization and Element Cycling Functions of Hydrothermarchaeota in Hydrothermal Sediment.</title>
        <authorList>
            <person name="Zhou Z."/>
            <person name="Liu Y."/>
            <person name="Xu W."/>
            <person name="Pan J."/>
            <person name="Luo Z.H."/>
            <person name="Li M."/>
        </authorList>
    </citation>
    <scope>NUCLEOTIDE SEQUENCE [LARGE SCALE GENOMIC DNA]</scope>
    <source>
        <strain evidence="17">SpSt-1074</strain>
    </source>
</reference>
<keyword evidence="9 14" id="KW-0547">Nucleotide-binding</keyword>
<dbReference type="GO" id="GO:0004765">
    <property type="term" value="F:shikimate kinase activity"/>
    <property type="evidence" value="ECO:0007669"/>
    <property type="project" value="UniProtKB-UniRule"/>
</dbReference>
<dbReference type="NCBIfam" id="TIGR01920">
    <property type="entry name" value="Shik_kin_archae"/>
    <property type="match status" value="1"/>
</dbReference>
<dbReference type="PRINTS" id="PR00958">
    <property type="entry name" value="HOMSERKINASE"/>
</dbReference>
<feature type="domain" description="GHMP kinase N-terminal" evidence="15">
    <location>
        <begin position="56"/>
        <end position="145"/>
    </location>
</feature>
<evidence type="ECO:0000256" key="4">
    <source>
        <dbReference type="ARBA" id="ARBA00012154"/>
    </source>
</evidence>
<dbReference type="GO" id="GO:0005737">
    <property type="term" value="C:cytoplasm"/>
    <property type="evidence" value="ECO:0007669"/>
    <property type="project" value="UniProtKB-SubCell"/>
</dbReference>
<gene>
    <name evidence="14" type="primary">aroK</name>
    <name evidence="17" type="ORF">ENM31_05110</name>
</gene>
<comment type="pathway">
    <text evidence="2 14">Metabolic intermediate biosynthesis; chorismate biosynthesis; chorismate from D-erythrose 4-phosphate and phosphoenolpyruvate: step 5/7.</text>
</comment>
<evidence type="ECO:0000256" key="13">
    <source>
        <dbReference type="ARBA" id="ARBA00048567"/>
    </source>
</evidence>
<dbReference type="InterPro" id="IPR006204">
    <property type="entry name" value="GHMP_kinase_N_dom"/>
</dbReference>
<dbReference type="GO" id="GO:0009423">
    <property type="term" value="P:chorismate biosynthetic process"/>
    <property type="evidence" value="ECO:0007669"/>
    <property type="project" value="UniProtKB-UniRule"/>
</dbReference>
<proteinExistence type="inferred from homology"/>
<protein>
    <recommendedName>
        <fullName evidence="5 14">Shikimate kinase</fullName>
        <shortName evidence="14">SK</shortName>
        <ecNumber evidence="4 14">2.7.1.71</ecNumber>
    </recommendedName>
</protein>
<dbReference type="UniPathway" id="UPA00053">
    <property type="reaction ID" value="UER00088"/>
</dbReference>
<dbReference type="Gene3D" id="3.30.70.890">
    <property type="entry name" value="GHMP kinase, C-terminal domain"/>
    <property type="match status" value="1"/>
</dbReference>
<comment type="catalytic activity">
    <reaction evidence="13 14">
        <text>shikimate + ATP = 3-phosphoshikimate + ADP + H(+)</text>
        <dbReference type="Rhea" id="RHEA:13121"/>
        <dbReference type="ChEBI" id="CHEBI:15378"/>
        <dbReference type="ChEBI" id="CHEBI:30616"/>
        <dbReference type="ChEBI" id="CHEBI:36208"/>
        <dbReference type="ChEBI" id="CHEBI:145989"/>
        <dbReference type="ChEBI" id="CHEBI:456216"/>
        <dbReference type="EC" id="2.7.1.71"/>
    </reaction>
</comment>
<dbReference type="InterPro" id="IPR013750">
    <property type="entry name" value="GHMP_kinase_C_dom"/>
</dbReference>
<keyword evidence="7 14" id="KW-0028">Amino-acid biosynthesis</keyword>
<dbReference type="GO" id="GO:0009073">
    <property type="term" value="P:aromatic amino acid family biosynthetic process"/>
    <property type="evidence" value="ECO:0007669"/>
    <property type="project" value="UniProtKB-KW"/>
</dbReference>
<dbReference type="InterPro" id="IPR036554">
    <property type="entry name" value="GHMP_kinase_C_sf"/>
</dbReference>
<evidence type="ECO:0000256" key="3">
    <source>
        <dbReference type="ARBA" id="ARBA00010202"/>
    </source>
</evidence>
<dbReference type="AlphaFoldDB" id="A0A7J3VUN9"/>
<dbReference type="Gene3D" id="3.30.230.10">
    <property type="match status" value="1"/>
</dbReference>
<dbReference type="InterPro" id="IPR010189">
    <property type="entry name" value="SK_arc"/>
</dbReference>
<evidence type="ECO:0000256" key="12">
    <source>
        <dbReference type="ARBA" id="ARBA00023141"/>
    </source>
</evidence>
<evidence type="ECO:0000256" key="6">
    <source>
        <dbReference type="ARBA" id="ARBA00022490"/>
    </source>
</evidence>
<dbReference type="GO" id="GO:0005524">
    <property type="term" value="F:ATP binding"/>
    <property type="evidence" value="ECO:0007669"/>
    <property type="project" value="UniProtKB-UniRule"/>
</dbReference>
<keyword evidence="12 14" id="KW-0057">Aromatic amino acid biosynthesis</keyword>
<accession>A0A7J3VUN9</accession>
<dbReference type="PANTHER" id="PTHR20861">
    <property type="entry name" value="HOMOSERINE/4-DIPHOSPHOCYTIDYL-2-C-METHYL-D-ERYTHRITOL KINASE"/>
    <property type="match status" value="1"/>
</dbReference>
<feature type="domain" description="GHMP kinase C-terminal" evidence="16">
    <location>
        <begin position="209"/>
        <end position="266"/>
    </location>
</feature>
<evidence type="ECO:0000256" key="11">
    <source>
        <dbReference type="ARBA" id="ARBA00022840"/>
    </source>
</evidence>
<dbReference type="GO" id="GO:0008652">
    <property type="term" value="P:amino acid biosynthetic process"/>
    <property type="evidence" value="ECO:0007669"/>
    <property type="project" value="UniProtKB-KW"/>
</dbReference>
<evidence type="ECO:0000313" key="17">
    <source>
        <dbReference type="EMBL" id="HHM44655.1"/>
    </source>
</evidence>
<comment type="similarity">
    <text evidence="3 14">Belongs to the GHMP kinase family. Archaeal shikimate kinase subfamily.</text>
</comment>
<dbReference type="SUPFAM" id="SSF54211">
    <property type="entry name" value="Ribosomal protein S5 domain 2-like"/>
    <property type="match status" value="1"/>
</dbReference>
<keyword evidence="10 14" id="KW-0418">Kinase</keyword>
<evidence type="ECO:0000256" key="14">
    <source>
        <dbReference type="HAMAP-Rule" id="MF_00370"/>
    </source>
</evidence>
<comment type="caution">
    <text evidence="14">Lacks conserved residue(s) required for the propagation of feature annotation.</text>
</comment>
<organism evidence="17">
    <name type="scientific">Caldiarchaeum subterraneum</name>
    <dbReference type="NCBI Taxonomy" id="311458"/>
    <lineage>
        <taxon>Archaea</taxon>
        <taxon>Nitrososphaerota</taxon>
        <taxon>Candidatus Caldarchaeales</taxon>
        <taxon>Candidatus Caldarchaeaceae</taxon>
        <taxon>Candidatus Caldarchaeum</taxon>
    </lineage>
</organism>
<evidence type="ECO:0000259" key="16">
    <source>
        <dbReference type="Pfam" id="PF08544"/>
    </source>
</evidence>
<evidence type="ECO:0000256" key="1">
    <source>
        <dbReference type="ARBA" id="ARBA00004496"/>
    </source>
</evidence>
<dbReference type="InterPro" id="IPR020568">
    <property type="entry name" value="Ribosomal_Su5_D2-typ_SF"/>
</dbReference>
<comment type="caution">
    <text evidence="17">The sequence shown here is derived from an EMBL/GenBank/DDBJ whole genome shotgun (WGS) entry which is preliminary data.</text>
</comment>
<evidence type="ECO:0000259" key="15">
    <source>
        <dbReference type="Pfam" id="PF00288"/>
    </source>
</evidence>
<evidence type="ECO:0000256" key="5">
    <source>
        <dbReference type="ARBA" id="ARBA00013853"/>
    </source>
</evidence>
<dbReference type="Pfam" id="PF08544">
    <property type="entry name" value="GHMP_kinases_C"/>
    <property type="match status" value="1"/>
</dbReference>
<sequence>MRGVGRAYGAVSIVNAISTGYGAALGIKLRTEAVVELVPEEGFSLTINGEPGDPSLAVEVVKTIAKHFGLEVSGCRVSTTSNIPMAVGLKSSSSAAVAIASAFVNAFQERLEAEVLLSLVAEASVRSGTSITGAMDDAAACMLGGIVATDNLKRRILMREKAAGELMTVIHVPPGKIFTRDFPRRRLDPVKELVATAFSMVLRGEYWKAMTLNGLLHSAALGLPTDPALEALRAGALAAGLSGTGPAVAAVCTEEHVDLVEESFQRFEGKVIKCPVNTGSEEDP</sequence>
<dbReference type="EMBL" id="DRXH01000176">
    <property type="protein sequence ID" value="HHM44655.1"/>
    <property type="molecule type" value="Genomic_DNA"/>
</dbReference>
<evidence type="ECO:0000256" key="8">
    <source>
        <dbReference type="ARBA" id="ARBA00022679"/>
    </source>
</evidence>
<name>A0A7J3VUN9_CALS0</name>
<evidence type="ECO:0000256" key="7">
    <source>
        <dbReference type="ARBA" id="ARBA00022605"/>
    </source>
</evidence>
<dbReference type="PIRSF" id="PIRSF005758">
    <property type="entry name" value="Shikimt_kin_arch"/>
    <property type="match status" value="1"/>
</dbReference>
<keyword evidence="6 14" id="KW-0963">Cytoplasm</keyword>
<dbReference type="SUPFAM" id="SSF55060">
    <property type="entry name" value="GHMP Kinase, C-terminal domain"/>
    <property type="match status" value="1"/>
</dbReference>
<evidence type="ECO:0000256" key="2">
    <source>
        <dbReference type="ARBA" id="ARBA00004842"/>
    </source>
</evidence>
<dbReference type="InterPro" id="IPR014721">
    <property type="entry name" value="Ribsml_uS5_D2-typ_fold_subgr"/>
</dbReference>
<dbReference type="Pfam" id="PF00288">
    <property type="entry name" value="GHMP_kinases_N"/>
    <property type="match status" value="1"/>
</dbReference>
<evidence type="ECO:0000256" key="10">
    <source>
        <dbReference type="ARBA" id="ARBA00022777"/>
    </source>
</evidence>
<keyword evidence="8 14" id="KW-0808">Transferase</keyword>